<keyword evidence="1" id="KW-1133">Transmembrane helix</keyword>
<sequence>MRGPSAGGQRGVTLIELMIAMALSLFLILGVTQMFLDGQNRSRYFDGQAQNQDNARYARQMLDERLSKAGYRRLPSSRMTAAFPAQTSNGCVFAAGQALVRVDASTICLRYQPRDTSDVDCTGASLGSKAGVNKPYSTYSPNNNVVEKLTLSNGQLTCNGATLVDSVVAVRFDFGVDSSSDEFNRQVAQYVATPASGQTVRSLRYALLLASSGSVSGGLAATTCQRWQDLYGSQVCTDGDGPVRRIVSGTRMLRNLMP</sequence>
<proteinExistence type="predicted"/>
<comment type="caution">
    <text evidence="2">The sequence shown here is derived from an EMBL/GenBank/DDBJ whole genome shotgun (WGS) entry which is preliminary data.</text>
</comment>
<evidence type="ECO:0000256" key="1">
    <source>
        <dbReference type="SAM" id="Phobius"/>
    </source>
</evidence>
<dbReference type="AlphaFoldDB" id="A0A246FAA6"/>
<dbReference type="PROSITE" id="PS00409">
    <property type="entry name" value="PROKAR_NTER_METHYL"/>
    <property type="match status" value="1"/>
</dbReference>
<dbReference type="Pfam" id="PF07963">
    <property type="entry name" value="N_methyl"/>
    <property type="match status" value="1"/>
</dbReference>
<gene>
    <name evidence="2" type="ORF">CEG18_10240</name>
</gene>
<dbReference type="InterPro" id="IPR012902">
    <property type="entry name" value="N_methyl_site"/>
</dbReference>
<evidence type="ECO:0000313" key="3">
    <source>
        <dbReference type="Proteomes" id="UP000198145"/>
    </source>
</evidence>
<dbReference type="RefSeq" id="WP_088417396.1">
    <property type="nucleotide sequence ID" value="NZ_NJBA01000003.1"/>
</dbReference>
<evidence type="ECO:0000313" key="2">
    <source>
        <dbReference type="EMBL" id="OWP51234.1"/>
    </source>
</evidence>
<reference evidence="2 3" key="1">
    <citation type="submission" date="2017-06" db="EMBL/GenBank/DDBJ databases">
        <title>Draft genome of Pseudomonas nitroreducens DF05.</title>
        <authorList>
            <person name="Iyer R."/>
        </authorList>
    </citation>
    <scope>NUCLEOTIDE SEQUENCE [LARGE SCALE GENOMIC DNA]</scope>
    <source>
        <strain evidence="2 3">DF05</strain>
    </source>
</reference>
<protein>
    <submittedName>
        <fullName evidence="2">Pilus assembly protein PilW</fullName>
    </submittedName>
</protein>
<accession>A0A246FAA6</accession>
<dbReference type="EMBL" id="NJBA01000003">
    <property type="protein sequence ID" value="OWP51234.1"/>
    <property type="molecule type" value="Genomic_DNA"/>
</dbReference>
<keyword evidence="1" id="KW-0812">Transmembrane</keyword>
<feature type="transmembrane region" description="Helical" evidence="1">
    <location>
        <begin position="12"/>
        <end position="36"/>
    </location>
</feature>
<organism evidence="2 3">
    <name type="scientific">Pseudomonas nitroreducens</name>
    <dbReference type="NCBI Taxonomy" id="46680"/>
    <lineage>
        <taxon>Bacteria</taxon>
        <taxon>Pseudomonadati</taxon>
        <taxon>Pseudomonadota</taxon>
        <taxon>Gammaproteobacteria</taxon>
        <taxon>Pseudomonadales</taxon>
        <taxon>Pseudomonadaceae</taxon>
        <taxon>Pseudomonas</taxon>
    </lineage>
</organism>
<dbReference type="Proteomes" id="UP000198145">
    <property type="component" value="Unassembled WGS sequence"/>
</dbReference>
<dbReference type="NCBIfam" id="TIGR02532">
    <property type="entry name" value="IV_pilin_GFxxxE"/>
    <property type="match status" value="1"/>
</dbReference>
<dbReference type="eggNOG" id="COG4966">
    <property type="taxonomic scope" value="Bacteria"/>
</dbReference>
<name>A0A246FAA6_PSENT</name>
<keyword evidence="1" id="KW-0472">Membrane</keyword>